<evidence type="ECO:0000256" key="10">
    <source>
        <dbReference type="ARBA" id="ARBA00023125"/>
    </source>
</evidence>
<accession>A0ABS1CM03</accession>
<dbReference type="NCBIfam" id="TIGR00609">
    <property type="entry name" value="recB"/>
    <property type="match status" value="1"/>
</dbReference>
<dbReference type="HAMAP" id="MF_01485">
    <property type="entry name" value="RecB"/>
    <property type="match status" value="1"/>
</dbReference>
<evidence type="ECO:0000256" key="9">
    <source>
        <dbReference type="ARBA" id="ARBA00022842"/>
    </source>
</evidence>
<comment type="miscellaneous">
    <text evidence="15">In the RecBCD complex, RecB has a slow 3'-5' helicase, an exonuclease activity and loads RecA onto ssDNA, RecD has a fast 5'-3' helicase activity, while RecC stimulates the ATPase and processivity of the RecB helicase and contributes to recognition of the Chi site.</text>
</comment>
<feature type="binding site" evidence="15">
    <location>
        <position position="1133"/>
    </location>
    <ligand>
        <name>Mg(2+)</name>
        <dbReference type="ChEBI" id="CHEBI:18420"/>
    </ligand>
</feature>
<protein>
    <recommendedName>
        <fullName evidence="15">RecBCD enzyme subunit RecB</fullName>
        <ecNumber evidence="15">3.1.11.5</ecNumber>
        <ecNumber evidence="15">5.6.2.4</ecNumber>
    </recommendedName>
    <alternativeName>
        <fullName evidence="15">DNA 3'-5' helicase subunit RecB</fullName>
    </alternativeName>
    <alternativeName>
        <fullName evidence="15">Exonuclease V subunit RecB</fullName>
        <shortName evidence="15">ExoV subunit RecB</shortName>
    </alternativeName>
    <alternativeName>
        <fullName evidence="15">Helicase/nuclease RecBCD subunit RecB</fullName>
    </alternativeName>
</protein>
<feature type="active site" description="For nuclease activity" evidence="15">
    <location>
        <position position="1146"/>
    </location>
</feature>
<comment type="cofactor">
    <cofactor evidence="15">
        <name>Mg(2+)</name>
        <dbReference type="ChEBI" id="CHEBI:18420"/>
    </cofactor>
    <text evidence="15">Binds 1 Mg(2+) ion per subunit.</text>
</comment>
<dbReference type="SUPFAM" id="SSF52980">
    <property type="entry name" value="Restriction endonuclease-like"/>
    <property type="match status" value="1"/>
</dbReference>
<dbReference type="InterPro" id="IPR011335">
    <property type="entry name" value="Restrct_endonuc-II-like"/>
</dbReference>
<keyword evidence="7 15" id="KW-0269">Exonuclease</keyword>
<feature type="region of interest" description="Disordered" evidence="17">
    <location>
        <begin position="981"/>
        <end position="1006"/>
    </location>
</feature>
<dbReference type="Gene3D" id="3.90.320.10">
    <property type="match status" value="1"/>
</dbReference>
<keyword evidence="11 15" id="KW-0234">DNA repair</keyword>
<evidence type="ECO:0000259" key="18">
    <source>
        <dbReference type="PROSITE" id="PS51198"/>
    </source>
</evidence>
<dbReference type="InterPro" id="IPR014016">
    <property type="entry name" value="UvrD-like_ATP-bd"/>
</dbReference>
<dbReference type="EMBL" id="NRRV01000062">
    <property type="protein sequence ID" value="MBK1632941.1"/>
    <property type="molecule type" value="Genomic_DNA"/>
</dbReference>
<dbReference type="CDD" id="cd22352">
    <property type="entry name" value="RecB_C-like"/>
    <property type="match status" value="1"/>
</dbReference>
<keyword evidence="3 15" id="KW-0547">Nucleotide-binding</keyword>
<name>A0ABS1CM03_9GAMM</name>
<comment type="caution">
    <text evidence="20">The sequence shown here is derived from an EMBL/GenBank/DDBJ whole genome shotgun (WGS) entry which is preliminary data.</text>
</comment>
<evidence type="ECO:0000259" key="19">
    <source>
        <dbReference type="PROSITE" id="PS51217"/>
    </source>
</evidence>
<keyword evidence="4 15" id="KW-0227">DNA damage</keyword>
<dbReference type="PANTHER" id="PTHR11070:SF23">
    <property type="entry name" value="RECBCD ENZYME SUBUNIT RECB"/>
    <property type="match status" value="1"/>
</dbReference>
<evidence type="ECO:0000256" key="6">
    <source>
        <dbReference type="ARBA" id="ARBA00022806"/>
    </source>
</evidence>
<comment type="similarity">
    <text evidence="15">Belongs to the helicase family. UvrD subfamily.</text>
</comment>
<evidence type="ECO:0000256" key="17">
    <source>
        <dbReference type="SAM" id="MobiDB-lite"/>
    </source>
</evidence>
<dbReference type="InterPro" id="IPR014017">
    <property type="entry name" value="DNA_helicase_UvrD-like_C"/>
</dbReference>
<keyword evidence="21" id="KW-1185">Reference proteome</keyword>
<dbReference type="Gene3D" id="3.40.50.300">
    <property type="entry name" value="P-loop containing nucleotide triphosphate hydrolases"/>
    <property type="match status" value="2"/>
</dbReference>
<evidence type="ECO:0000256" key="1">
    <source>
        <dbReference type="ARBA" id="ARBA00022722"/>
    </source>
</evidence>
<dbReference type="InterPro" id="IPR004586">
    <property type="entry name" value="RecB"/>
</dbReference>
<dbReference type="PROSITE" id="PS51217">
    <property type="entry name" value="UVRD_HELICASE_CTER"/>
    <property type="match status" value="1"/>
</dbReference>
<comment type="catalytic activity">
    <reaction evidence="13 15">
        <text>Couples ATP hydrolysis with the unwinding of duplex DNA by translocating in the 3'-5' direction.</text>
        <dbReference type="EC" id="5.6.2.4"/>
    </reaction>
</comment>
<feature type="region of interest" description="Nuclease activity, interacts with RecD and RecA" evidence="15">
    <location>
        <begin position="955"/>
        <end position="1262"/>
    </location>
</feature>
<dbReference type="Pfam" id="PF12705">
    <property type="entry name" value="PDDEXK_1"/>
    <property type="match status" value="1"/>
</dbReference>
<keyword evidence="5 15" id="KW-0378">Hydrolase</keyword>
<dbReference type="RefSeq" id="WP_200240830.1">
    <property type="nucleotide sequence ID" value="NZ_NRRV01000062.1"/>
</dbReference>
<evidence type="ECO:0000256" key="5">
    <source>
        <dbReference type="ARBA" id="ARBA00022801"/>
    </source>
</evidence>
<feature type="domain" description="UvrD-like helicase C-terminal" evidence="19">
    <location>
        <begin position="492"/>
        <end position="786"/>
    </location>
</feature>
<comment type="catalytic activity">
    <reaction evidence="14 15">
        <text>ATP + H2O = ADP + phosphate + H(+)</text>
        <dbReference type="Rhea" id="RHEA:13065"/>
        <dbReference type="ChEBI" id="CHEBI:15377"/>
        <dbReference type="ChEBI" id="CHEBI:15378"/>
        <dbReference type="ChEBI" id="CHEBI:30616"/>
        <dbReference type="ChEBI" id="CHEBI:43474"/>
        <dbReference type="ChEBI" id="CHEBI:456216"/>
        <dbReference type="EC" id="5.6.2.4"/>
    </reaction>
</comment>
<comment type="function">
    <text evidence="15">A helicase/nuclease that prepares dsDNA breaks (DSB) for recombinational DNA repair. Binds to DSBs and unwinds DNA via a highly rapid and processive ATP-dependent bidirectional helicase activity. Unwinds dsDNA until it encounters a Chi (crossover hotspot instigator) sequence from the 3' direction. Cuts ssDNA a few nucleotides 3' to the Chi site. The properties and activities of the enzyme are changed at Chi. The Chi-altered holoenzyme produces a long 3'-ssDNA overhang and facilitates RecA-binding to the ssDNA for homologous DNA recombination and repair. Holoenzyme degrades any linearized DNA that is unable to undergo homologous recombination. In the holoenzyme this subunit contributes ATPase, 3'-5' helicase, exonuclease activity and loads RecA onto ssDNA.</text>
</comment>
<dbReference type="InterPro" id="IPR011604">
    <property type="entry name" value="PDDEXK-like_dom_sf"/>
</dbReference>
<evidence type="ECO:0000256" key="14">
    <source>
        <dbReference type="ARBA" id="ARBA00048988"/>
    </source>
</evidence>
<evidence type="ECO:0000256" key="16">
    <source>
        <dbReference type="PROSITE-ProRule" id="PRU00560"/>
    </source>
</evidence>
<evidence type="ECO:0000256" key="15">
    <source>
        <dbReference type="HAMAP-Rule" id="MF_01485"/>
    </source>
</evidence>
<evidence type="ECO:0000256" key="2">
    <source>
        <dbReference type="ARBA" id="ARBA00022723"/>
    </source>
</evidence>
<comment type="catalytic activity">
    <reaction evidence="15">
        <text>Exonucleolytic cleavage (in the presence of ATP) in either 5'- to 3'- or 3'- to 5'-direction to yield 5'-phosphooligonucleotides.</text>
        <dbReference type="EC" id="3.1.11.5"/>
    </reaction>
</comment>
<sequence>MSAKTLDNAAMLSFPLEGAHLIEASAGTGKTYSIANLYLRQILNGRDVGEVLVVTFTNAATDELRGRLRARLFEALSLLEQGRASDDEFLQMLAAQLRTGPQLETARDTAIRRLRLAVRAMDEAAVLSIHGFCQRALAEFAFNSGQGFGLEVLTDDSPLWRAAVQDWWRRTAYPLDAATAELLAAAVGDLDDFRRRLRPLLGNPQPELLPAATDLAEVLARFDALLPTLAGIAKDWRQARERLAAALIDSKALKRAQTTPFHPDVLAASLTELDDYLADDPTGPPPACFEALDAAVIQHQLKKGKTDPALDDPLFTRCGAVRAELERIRRDLRAAALADAAASARQQVRQAKADGGLLAYDDMLTHLRDALAGAGGEALAAAVTGRFPVAMIDEFQDTDPLQWAIFRRLYLDGPGRGLLLIGDPKQAIYSFRGGDIFTYMAAQQRLDHEARWTLRRNWRSTPAVVQAVNAVFSRRSRDAFVFGDTISFAPSAAADKPHRYLVDGGKNRPALTLWTLPPVPDSKGEPKPPNKDDATAMAHAAVAGEIVRLLAGARAGTVRLAKRNADGTVAEERPLAPKDIAVLVRTRRDGTALRQALLARGINAVSVARDSVYLSDEAAALEPLLAAALDPRDRRLARLALASPLLGLGYAQIARIAGDDAAWADWVDRLQALHHAWQQRGFMAMFQQLLWHTGTGQGDDAAAGIIPVAERLAAGDDAERRLTNLLHLGELLQQAARAEAGMDALLGWFRNQRREQQTEEAGDELQLRLESDADLVQIVTMHAAKGLQYPVVFLPDLWNCKVTPKDGPLRFHRDDHKLCLDIGSDEHDAHLHLAERERLAEDVRLAYVALTRAESAVYVVWGVAGSAKHGADAGRAALGWLLHPHQDVAALTEGPPDAFAGIDALEPDLAALAAVAEGAVTVTELPQGQLTGKLPAAGAAAVPTARSFSGRIDTSWRITSFSALTRDLHAVPPALGERIDDESAAAPGLPGVEADAPAPAPPDDDPALRFPAGSDVGTFLHLLLEHLDFTGDIAAGAERLSARYAARFGLDHRRHGADTVLLMQRAVATPLDAAGFRLADLPAARRLNELAFDLATTRADLGALNRLLAAHAGRPVPALTAADFAGMVTGVIDLVFEHEGRFFVADYKSNLLGRRFDDYAPQALGEAMLTRRYDLQYLLYTLALHRYLATRLPGYDPQHHLGGVYYLFLRGMRPETGPTRGVFFARPAREIITALDEQVLPWGDAAWLAGADADTAAGEGAS</sequence>
<dbReference type="InterPro" id="IPR038726">
    <property type="entry name" value="PDDEXK_AddAB-type"/>
</dbReference>
<dbReference type="Gene3D" id="1.10.486.10">
    <property type="entry name" value="PCRA, domain 4"/>
    <property type="match status" value="1"/>
</dbReference>
<keyword evidence="10 15" id="KW-0238">DNA-binding</keyword>
<comment type="domain">
    <text evidence="15">The N-terminal DNA-binding domain is a ssDNA-dependent ATPase and has ATP-dependent 3'-5' helicase function. This domain interacts with RecC.</text>
</comment>
<evidence type="ECO:0000256" key="11">
    <source>
        <dbReference type="ARBA" id="ARBA00023204"/>
    </source>
</evidence>
<evidence type="ECO:0000313" key="21">
    <source>
        <dbReference type="Proteomes" id="UP000748752"/>
    </source>
</evidence>
<keyword evidence="8 15" id="KW-0067">ATP-binding</keyword>
<evidence type="ECO:0000256" key="4">
    <source>
        <dbReference type="ARBA" id="ARBA00022763"/>
    </source>
</evidence>
<dbReference type="InterPro" id="IPR027417">
    <property type="entry name" value="P-loop_NTPase"/>
</dbReference>
<comment type="domain">
    <text evidence="15">The C-terminal domain has nuclease activity and interacts with RecD. It interacts with RecA, facilitating its loading onto ssDNA.</text>
</comment>
<evidence type="ECO:0000256" key="13">
    <source>
        <dbReference type="ARBA" id="ARBA00034617"/>
    </source>
</evidence>
<gene>
    <name evidence="15 20" type="primary">recB</name>
    <name evidence="20" type="ORF">CKO31_19740</name>
</gene>
<keyword evidence="12 15" id="KW-0413">Isomerase</keyword>
<proteinExistence type="inferred from homology"/>
<evidence type="ECO:0000313" key="20">
    <source>
        <dbReference type="EMBL" id="MBK1632941.1"/>
    </source>
</evidence>
<keyword evidence="2 15" id="KW-0479">Metal-binding</keyword>
<keyword evidence="1 15" id="KW-0540">Nuclease</keyword>
<dbReference type="Pfam" id="PF00580">
    <property type="entry name" value="UvrD-helicase"/>
    <property type="match status" value="1"/>
</dbReference>
<dbReference type="EC" id="3.1.11.5" evidence="15"/>
<feature type="binding site" evidence="15">
    <location>
        <position position="1021"/>
    </location>
    <ligand>
        <name>Mg(2+)</name>
        <dbReference type="ChEBI" id="CHEBI:18420"/>
    </ligand>
</feature>
<dbReference type="Pfam" id="PF13361">
    <property type="entry name" value="UvrD_C"/>
    <property type="match status" value="1"/>
</dbReference>
<dbReference type="Gene3D" id="1.10.3170.10">
    <property type="entry name" value="Recbcd, chain B, domain 2"/>
    <property type="match status" value="1"/>
</dbReference>
<evidence type="ECO:0000256" key="3">
    <source>
        <dbReference type="ARBA" id="ARBA00022741"/>
    </source>
</evidence>
<dbReference type="SUPFAM" id="SSF52540">
    <property type="entry name" value="P-loop containing nucleoside triphosphate hydrolases"/>
    <property type="match status" value="1"/>
</dbReference>
<comment type="subunit">
    <text evidence="15">Heterotrimer of RecB, RecC and RecD. All subunits contribute to DNA-binding. Interacts with RecA.</text>
</comment>
<dbReference type="EC" id="5.6.2.4" evidence="15"/>
<dbReference type="PANTHER" id="PTHR11070">
    <property type="entry name" value="UVRD / RECB / PCRA DNA HELICASE FAMILY MEMBER"/>
    <property type="match status" value="1"/>
</dbReference>
<dbReference type="PROSITE" id="PS51198">
    <property type="entry name" value="UVRD_HELICASE_ATP_BIND"/>
    <property type="match status" value="1"/>
</dbReference>
<evidence type="ECO:0000256" key="12">
    <source>
        <dbReference type="ARBA" id="ARBA00023235"/>
    </source>
</evidence>
<evidence type="ECO:0000256" key="8">
    <source>
        <dbReference type="ARBA" id="ARBA00022840"/>
    </source>
</evidence>
<keyword evidence="6 15" id="KW-0347">Helicase</keyword>
<feature type="binding site" evidence="16">
    <location>
        <begin position="24"/>
        <end position="31"/>
    </location>
    <ligand>
        <name>ATP</name>
        <dbReference type="ChEBI" id="CHEBI:30616"/>
    </ligand>
</feature>
<dbReference type="Proteomes" id="UP000748752">
    <property type="component" value="Unassembled WGS sequence"/>
</dbReference>
<evidence type="ECO:0000256" key="7">
    <source>
        <dbReference type="ARBA" id="ARBA00022839"/>
    </source>
</evidence>
<organism evidence="20 21">
    <name type="scientific">Thiohalocapsa halophila</name>
    <dbReference type="NCBI Taxonomy" id="69359"/>
    <lineage>
        <taxon>Bacteria</taxon>
        <taxon>Pseudomonadati</taxon>
        <taxon>Pseudomonadota</taxon>
        <taxon>Gammaproteobacteria</taxon>
        <taxon>Chromatiales</taxon>
        <taxon>Chromatiaceae</taxon>
        <taxon>Thiohalocapsa</taxon>
    </lineage>
</organism>
<dbReference type="InterPro" id="IPR000212">
    <property type="entry name" value="DNA_helicase_UvrD/REP"/>
</dbReference>
<keyword evidence="9 15" id="KW-0460">Magnesium</keyword>
<feature type="binding site" evidence="15">
    <location>
        <position position="1146"/>
    </location>
    <ligand>
        <name>Mg(2+)</name>
        <dbReference type="ChEBI" id="CHEBI:18420"/>
    </ligand>
</feature>
<feature type="domain" description="UvrD-like helicase ATP-binding" evidence="18">
    <location>
        <begin position="3"/>
        <end position="461"/>
    </location>
</feature>
<feature type="region of interest" description="DNA-binding and helicase activity, interacts with RecC" evidence="15">
    <location>
        <begin position="1"/>
        <end position="906"/>
    </location>
</feature>
<reference evidence="20 21" key="1">
    <citation type="journal article" date="2020" name="Microorganisms">
        <title>Osmotic Adaptation and Compatible Solute Biosynthesis of Phototrophic Bacteria as Revealed from Genome Analyses.</title>
        <authorList>
            <person name="Imhoff J.F."/>
            <person name="Rahn T."/>
            <person name="Kunzel S."/>
            <person name="Keller A."/>
            <person name="Neulinger S.C."/>
        </authorList>
    </citation>
    <scope>NUCLEOTIDE SEQUENCE [LARGE SCALE GENOMIC DNA]</scope>
    <source>
        <strain evidence="20 21">DSM 6210</strain>
    </source>
</reference>